<dbReference type="GO" id="GO:0015934">
    <property type="term" value="C:large ribosomal subunit"/>
    <property type="evidence" value="ECO:0007669"/>
    <property type="project" value="InterPro"/>
</dbReference>
<evidence type="ECO:0000256" key="3">
    <source>
        <dbReference type="ARBA" id="ARBA00023274"/>
    </source>
</evidence>
<dbReference type="GO" id="GO:0006412">
    <property type="term" value="P:translation"/>
    <property type="evidence" value="ECO:0007669"/>
    <property type="project" value="UniProtKB-UniRule"/>
</dbReference>
<evidence type="ECO:0000256" key="6">
    <source>
        <dbReference type="SAM" id="MobiDB-lite"/>
    </source>
</evidence>
<dbReference type="InterPro" id="IPR011332">
    <property type="entry name" value="Ribosomal_zn-bd"/>
</dbReference>
<feature type="region of interest" description="Disordered" evidence="6">
    <location>
        <begin position="1"/>
        <end position="20"/>
    </location>
</feature>
<keyword evidence="8" id="KW-1185">Reference proteome</keyword>
<dbReference type="RefSeq" id="WP_149361104.1">
    <property type="nucleotide sequence ID" value="NZ_JACYWE010000003.1"/>
</dbReference>
<dbReference type="GO" id="GO:0003735">
    <property type="term" value="F:structural constituent of ribosome"/>
    <property type="evidence" value="ECO:0007669"/>
    <property type="project" value="InterPro"/>
</dbReference>
<proteinExistence type="inferred from homology"/>
<evidence type="ECO:0000256" key="4">
    <source>
        <dbReference type="ARBA" id="ARBA00035178"/>
    </source>
</evidence>
<dbReference type="NCBIfam" id="TIGR01031">
    <property type="entry name" value="rpmF_bact"/>
    <property type="match status" value="1"/>
</dbReference>
<dbReference type="InterPro" id="IPR002677">
    <property type="entry name" value="Ribosomal_bL32"/>
</dbReference>
<evidence type="ECO:0000313" key="7">
    <source>
        <dbReference type="EMBL" id="MBD8506093.1"/>
    </source>
</evidence>
<comment type="caution">
    <text evidence="7">The sequence shown here is derived from an EMBL/GenBank/DDBJ whole genome shotgun (WGS) entry which is preliminary data.</text>
</comment>
<accession>A0A927JB80</accession>
<dbReference type="Pfam" id="PF01783">
    <property type="entry name" value="Ribosomal_L32p"/>
    <property type="match status" value="1"/>
</dbReference>
<feature type="compositionally biased region" description="Basic residues" evidence="6">
    <location>
        <begin position="1"/>
        <end position="19"/>
    </location>
</feature>
<name>A0A927JB80_9ACTN</name>
<evidence type="ECO:0000256" key="1">
    <source>
        <dbReference type="ARBA" id="ARBA00008560"/>
    </source>
</evidence>
<dbReference type="AlphaFoldDB" id="A0A927JB80"/>
<protein>
    <recommendedName>
        <fullName evidence="4 5">Large ribosomal subunit protein bL32</fullName>
    </recommendedName>
</protein>
<reference evidence="7" key="1">
    <citation type="submission" date="2020-09" db="EMBL/GenBank/DDBJ databases">
        <title>Hoyosella lacisalsi sp. nov., a halotolerant actinobacterium isolated from soil of Lake Gudzhirganskoe.</title>
        <authorList>
            <person name="Yang Q."/>
            <person name="Guo P.Y."/>
            <person name="Liu S.W."/>
            <person name="Li F.N."/>
            <person name="Sun C.H."/>
        </authorList>
    </citation>
    <scope>NUCLEOTIDE SEQUENCE</scope>
    <source>
        <strain evidence="7">G463</strain>
    </source>
</reference>
<dbReference type="SUPFAM" id="SSF57829">
    <property type="entry name" value="Zn-binding ribosomal proteins"/>
    <property type="match status" value="1"/>
</dbReference>
<keyword evidence="2 5" id="KW-0689">Ribosomal protein</keyword>
<organism evidence="7 8">
    <name type="scientific">Lolliginicoccus lacisalsi</name>
    <dbReference type="NCBI Taxonomy" id="2742202"/>
    <lineage>
        <taxon>Bacteria</taxon>
        <taxon>Bacillati</taxon>
        <taxon>Actinomycetota</taxon>
        <taxon>Actinomycetes</taxon>
        <taxon>Mycobacteriales</taxon>
        <taxon>Hoyosellaceae</taxon>
        <taxon>Lolliginicoccus</taxon>
    </lineage>
</organism>
<gene>
    <name evidence="5 7" type="primary">rpmF</name>
    <name evidence="7" type="ORF">HT102_06315</name>
</gene>
<dbReference type="EMBL" id="JACYWE010000003">
    <property type="protein sequence ID" value="MBD8506093.1"/>
    <property type="molecule type" value="Genomic_DNA"/>
</dbReference>
<comment type="similarity">
    <text evidence="1 5">Belongs to the bacterial ribosomal protein bL32 family.</text>
</comment>
<evidence type="ECO:0000256" key="5">
    <source>
        <dbReference type="HAMAP-Rule" id="MF_00340"/>
    </source>
</evidence>
<dbReference type="Proteomes" id="UP000642993">
    <property type="component" value="Unassembled WGS sequence"/>
</dbReference>
<dbReference type="HAMAP" id="MF_00340">
    <property type="entry name" value="Ribosomal_bL32"/>
    <property type="match status" value="1"/>
</dbReference>
<keyword evidence="3 5" id="KW-0687">Ribonucleoprotein</keyword>
<evidence type="ECO:0000256" key="2">
    <source>
        <dbReference type="ARBA" id="ARBA00022980"/>
    </source>
</evidence>
<sequence>MAVPKRRKSRARTHHRRSQWKATAVDLVPVTVGGVATRVPSRIVNAVRRGLIDPDKL</sequence>
<evidence type="ECO:0000313" key="8">
    <source>
        <dbReference type="Proteomes" id="UP000642993"/>
    </source>
</evidence>